<gene>
    <name evidence="1" type="ORF">G6Z83_07195</name>
</gene>
<dbReference type="InterPro" id="IPR010985">
    <property type="entry name" value="Ribbon_hlx_hlx"/>
</dbReference>
<sequence length="54" mass="6218">MSQNEDKNKRVSVSLSLTMNEKEELMKIAKHYGLSLSAFLRLAATKYVEEKNKD</sequence>
<organism evidence="1 2">
    <name type="scientific">Lactobacillus iners</name>
    <dbReference type="NCBI Taxonomy" id="147802"/>
    <lineage>
        <taxon>Bacteria</taxon>
        <taxon>Bacillati</taxon>
        <taxon>Bacillota</taxon>
        <taxon>Bacilli</taxon>
        <taxon>Lactobacillales</taxon>
        <taxon>Lactobacillaceae</taxon>
        <taxon>Lactobacillus</taxon>
    </lineage>
</organism>
<name>A0A6G7BET2_9LACO</name>
<keyword evidence="1" id="KW-0614">Plasmid</keyword>
<geneLocation type="plasmid" evidence="2">
    <name>pc0210c1</name>
</geneLocation>
<proteinExistence type="predicted"/>
<dbReference type="RefSeq" id="WP_164798920.1">
    <property type="nucleotide sequence ID" value="NZ_CP049224.1"/>
</dbReference>
<dbReference type="SUPFAM" id="SSF47598">
    <property type="entry name" value="Ribbon-helix-helix"/>
    <property type="match status" value="1"/>
</dbReference>
<evidence type="ECO:0000313" key="2">
    <source>
        <dbReference type="Proteomes" id="UP000501676"/>
    </source>
</evidence>
<dbReference type="InterPro" id="IPR013321">
    <property type="entry name" value="Arc_rbn_hlx_hlx"/>
</dbReference>
<accession>A0A6G7BET2</accession>
<dbReference type="GO" id="GO:0006355">
    <property type="term" value="P:regulation of DNA-templated transcription"/>
    <property type="evidence" value="ECO:0007669"/>
    <property type="project" value="InterPro"/>
</dbReference>
<evidence type="ECO:0008006" key="3">
    <source>
        <dbReference type="Google" id="ProtNLM"/>
    </source>
</evidence>
<dbReference type="AlphaFoldDB" id="A0A6G7BET2"/>
<reference evidence="1 2" key="1">
    <citation type="submission" date="2020-02" db="EMBL/GenBank/DDBJ databases">
        <title>Complete genome sequences of six Lactobacillus iners strains isolated from the human vagina.</title>
        <authorList>
            <person name="France M.T."/>
            <person name="Rutt L."/>
            <person name="Narina S."/>
            <person name="Arbaugh S."/>
            <person name="Humphrys M.S."/>
            <person name="Ma B."/>
            <person name="Hayward M.R."/>
            <person name="Relman D."/>
            <person name="Kwon D.S."/>
            <person name="Ravel J."/>
        </authorList>
    </citation>
    <scope>NUCLEOTIDE SEQUENCE [LARGE SCALE GENOMIC DNA]</scope>
    <source>
        <strain evidence="1 2">C0210C1</strain>
        <plasmid evidence="2">pc0210c1</plasmid>
    </source>
</reference>
<protein>
    <recommendedName>
        <fullName evidence="3">Ribbon-helix-helix protein, CopG family</fullName>
    </recommendedName>
</protein>
<dbReference type="Gene3D" id="1.10.1220.10">
    <property type="entry name" value="Met repressor-like"/>
    <property type="match status" value="1"/>
</dbReference>
<dbReference type="EMBL" id="CP049229">
    <property type="protein sequence ID" value="QIH24497.1"/>
    <property type="molecule type" value="Genomic_DNA"/>
</dbReference>
<evidence type="ECO:0000313" key="1">
    <source>
        <dbReference type="EMBL" id="QIH24497.1"/>
    </source>
</evidence>
<dbReference type="Proteomes" id="UP000501676">
    <property type="component" value="Plasmid pC0210C1"/>
</dbReference>